<comment type="caution">
    <text evidence="1">The sequence shown here is derived from an EMBL/GenBank/DDBJ whole genome shotgun (WGS) entry which is preliminary data.</text>
</comment>
<organism evidence="1 2">
    <name type="scientific">Thalassotalea castellviae</name>
    <dbReference type="NCBI Taxonomy" id="3075612"/>
    <lineage>
        <taxon>Bacteria</taxon>
        <taxon>Pseudomonadati</taxon>
        <taxon>Pseudomonadota</taxon>
        <taxon>Gammaproteobacteria</taxon>
        <taxon>Alteromonadales</taxon>
        <taxon>Colwelliaceae</taxon>
        <taxon>Thalassotalea</taxon>
    </lineage>
</organism>
<accession>A0ABU3A1G6</accession>
<evidence type="ECO:0008006" key="3">
    <source>
        <dbReference type="Google" id="ProtNLM"/>
    </source>
</evidence>
<name>A0ABU3A1G6_9GAMM</name>
<dbReference type="Proteomes" id="UP001266357">
    <property type="component" value="Unassembled WGS sequence"/>
</dbReference>
<proteinExistence type="predicted"/>
<evidence type="ECO:0000313" key="2">
    <source>
        <dbReference type="Proteomes" id="UP001266357"/>
    </source>
</evidence>
<dbReference type="RefSeq" id="WP_311580488.1">
    <property type="nucleotide sequence ID" value="NZ_JAVRIF010000004.1"/>
</dbReference>
<protein>
    <recommendedName>
        <fullName evidence="3">Solute-binding protein family 3/N-terminal domain-containing protein</fullName>
    </recommendedName>
</protein>
<dbReference type="EMBL" id="JAVRIF010000004">
    <property type="protein sequence ID" value="MDT0603723.1"/>
    <property type="molecule type" value="Genomic_DNA"/>
</dbReference>
<keyword evidence="2" id="KW-1185">Reference proteome</keyword>
<dbReference type="SUPFAM" id="SSF53850">
    <property type="entry name" value="Periplasmic binding protein-like II"/>
    <property type="match status" value="1"/>
</dbReference>
<gene>
    <name evidence="1" type="ORF">RM573_08970</name>
</gene>
<sequence length="309" mass="35094">MKALNSYILTFVFFILSLSIAAFVNAQTVVLPVQKDVKKSLVWLVEDKKENLNLLTMTAPTTSVATYIESRVIAQLTQYDIEVQRMSIKRIEQVLKTTPNACAANRAKLESRQKYSLFSTPQAFYLTHKLFRYNQSTRLAKHLFDENGEITSLKAVFEHTPEKIIGLAKGVSFGPFLDVEIDKLAEKNIYFRGGVNRVTALEAMLYANRVDYLLALPIDINPNPAQKALLEQHAIAGAPPYLIAHISCSKSEEGAKAIKAINDILATMYHSKDYYLAHKKWFPEKDLLKLQQYLKEKFVDKSFLNKQVN</sequence>
<reference evidence="1 2" key="1">
    <citation type="submission" date="2023-09" db="EMBL/GenBank/DDBJ databases">
        <authorList>
            <person name="Rey-Velasco X."/>
        </authorList>
    </citation>
    <scope>NUCLEOTIDE SEQUENCE [LARGE SCALE GENOMIC DNA]</scope>
    <source>
        <strain evidence="1 2">W431</strain>
    </source>
</reference>
<evidence type="ECO:0000313" key="1">
    <source>
        <dbReference type="EMBL" id="MDT0603723.1"/>
    </source>
</evidence>